<dbReference type="InterPro" id="IPR015886">
    <property type="entry name" value="H2TH_FPG"/>
</dbReference>
<keyword evidence="14" id="KW-0326">Glycosidase</keyword>
<comment type="caution">
    <text evidence="19">The sequence shown here is derived from an EMBL/GenBank/DDBJ whole genome shotgun (WGS) entry which is preliminary data.</text>
</comment>
<evidence type="ECO:0000259" key="18">
    <source>
        <dbReference type="PROSITE" id="PS51068"/>
    </source>
</evidence>
<dbReference type="InterPro" id="IPR035937">
    <property type="entry name" value="FPG_N"/>
</dbReference>
<dbReference type="InterPro" id="IPR012319">
    <property type="entry name" value="FPG_cat"/>
</dbReference>
<dbReference type="Gene3D" id="3.20.190.10">
    <property type="entry name" value="MutM-like, N-terminal"/>
    <property type="match status" value="1"/>
</dbReference>
<keyword evidence="6" id="KW-0227">DNA damage</keyword>
<evidence type="ECO:0000256" key="15">
    <source>
        <dbReference type="ARBA" id="ARBA00044632"/>
    </source>
</evidence>
<keyword evidence="11" id="KW-0234">DNA repair</keyword>
<keyword evidence="13" id="KW-0511">Multifunctional enzyme</keyword>
<dbReference type="GO" id="GO:0034039">
    <property type="term" value="F:8-oxo-7,8-dihydroguanine DNA N-glycosylase activity"/>
    <property type="evidence" value="ECO:0007669"/>
    <property type="project" value="TreeGrafter"/>
</dbReference>
<name>A0A420ZDL3_UNCK3</name>
<comment type="catalytic activity">
    <reaction evidence="15">
        <text>2'-deoxyribonucleotide-(2'-deoxyribose 5'-phosphate)-2'-deoxyribonucleotide-DNA = a 3'-end 2'-deoxyribonucleotide-(2,3-dehydro-2,3-deoxyribose 5'-phosphate)-DNA + a 5'-end 5'-phospho-2'-deoxyribonucleoside-DNA + H(+)</text>
        <dbReference type="Rhea" id="RHEA:66592"/>
        <dbReference type="Rhea" id="RHEA-COMP:13180"/>
        <dbReference type="Rhea" id="RHEA-COMP:16897"/>
        <dbReference type="Rhea" id="RHEA-COMP:17067"/>
        <dbReference type="ChEBI" id="CHEBI:15378"/>
        <dbReference type="ChEBI" id="CHEBI:136412"/>
        <dbReference type="ChEBI" id="CHEBI:157695"/>
        <dbReference type="ChEBI" id="CHEBI:167181"/>
        <dbReference type="EC" id="4.2.99.18"/>
    </reaction>
</comment>
<dbReference type="InterPro" id="IPR020629">
    <property type="entry name" value="FPG_Glyclase"/>
</dbReference>
<gene>
    <name evidence="19" type="ORF">DRH29_00850</name>
</gene>
<dbReference type="Pfam" id="PF06827">
    <property type="entry name" value="zf-FPG_IleRS"/>
    <property type="match status" value="1"/>
</dbReference>
<keyword evidence="8" id="KW-0378">Hydrolase</keyword>
<evidence type="ECO:0000256" key="1">
    <source>
        <dbReference type="ARBA" id="ARBA00001668"/>
    </source>
</evidence>
<dbReference type="GO" id="GO:0008270">
    <property type="term" value="F:zinc ion binding"/>
    <property type="evidence" value="ECO:0007669"/>
    <property type="project" value="UniProtKB-KW"/>
</dbReference>
<dbReference type="SUPFAM" id="SSF46946">
    <property type="entry name" value="S13-like H2TH domain"/>
    <property type="match status" value="1"/>
</dbReference>
<comment type="catalytic activity">
    <reaction evidence="1">
        <text>Hydrolysis of DNA containing ring-opened 7-methylguanine residues, releasing 2,6-diamino-4-hydroxy-5-(N-methyl)formamidopyrimidine.</text>
        <dbReference type="EC" id="3.2.2.23"/>
    </reaction>
</comment>
<dbReference type="AlphaFoldDB" id="A0A420ZDL3"/>
<dbReference type="InterPro" id="IPR000214">
    <property type="entry name" value="Znf_DNA_glyclase/AP_lyase"/>
</dbReference>
<dbReference type="CDD" id="cd08966">
    <property type="entry name" value="EcFpg-like_N"/>
    <property type="match status" value="1"/>
</dbReference>
<evidence type="ECO:0000256" key="13">
    <source>
        <dbReference type="ARBA" id="ARBA00023268"/>
    </source>
</evidence>
<feature type="domain" description="FPG-type" evidence="17">
    <location>
        <begin position="262"/>
        <end position="296"/>
    </location>
</feature>
<evidence type="ECO:0000256" key="16">
    <source>
        <dbReference type="PROSITE-ProRule" id="PRU00391"/>
    </source>
</evidence>
<dbReference type="NCBIfam" id="NF002211">
    <property type="entry name" value="PRK01103.1"/>
    <property type="match status" value="1"/>
</dbReference>
<evidence type="ECO:0000256" key="14">
    <source>
        <dbReference type="ARBA" id="ARBA00023295"/>
    </source>
</evidence>
<dbReference type="InterPro" id="IPR010979">
    <property type="entry name" value="Ribosomal_uS13-like_H2TH"/>
</dbReference>
<proteinExistence type="inferred from homology"/>
<protein>
    <submittedName>
        <fullName evidence="19">Bifunctional DNA-formamidopyrimidine glycosylase/DNA-(Apurinic or apyrimidinic site) lyase</fullName>
    </submittedName>
</protein>
<sequence>MPELPEVETVVRGLAKHILGQTIKDVEVLNKKSFQGGPSTSSGNKKLRGLKIKSVSRRGKGIIINLSRNTSLLVHLKMTGQLIYIPTPLRHKGYGGLRRLNLGHPTQDFVNKMPSRHSRVVLKLSRGTLYFNDQRLFGWIRVLPTKELKNDPFLSKLGPDALKISTAHLWAVTKRRPQNPIKAILLDQSVITGLGNIYTDEVLFEAGIRPTRKGKTITKKDVEKLIKAIKKILTKGIKYSGTSIVNYKTPEGSPGQMQNYLKVYSRAGLPCRKCKTSITKTRVANRGTHHCPKCQQ</sequence>
<evidence type="ECO:0000256" key="10">
    <source>
        <dbReference type="ARBA" id="ARBA00023125"/>
    </source>
</evidence>
<evidence type="ECO:0000256" key="4">
    <source>
        <dbReference type="ARBA" id="ARBA00011245"/>
    </source>
</evidence>
<keyword evidence="9" id="KW-0862">Zinc</keyword>
<evidence type="ECO:0000313" key="19">
    <source>
        <dbReference type="EMBL" id="RLC37629.1"/>
    </source>
</evidence>
<dbReference type="PROSITE" id="PS51066">
    <property type="entry name" value="ZF_FPG_2"/>
    <property type="match status" value="1"/>
</dbReference>
<dbReference type="GO" id="GO:0006284">
    <property type="term" value="P:base-excision repair"/>
    <property type="evidence" value="ECO:0007669"/>
    <property type="project" value="InterPro"/>
</dbReference>
<keyword evidence="7 16" id="KW-0863">Zinc-finger</keyword>
<dbReference type="GO" id="GO:0003684">
    <property type="term" value="F:damaged DNA binding"/>
    <property type="evidence" value="ECO:0007669"/>
    <property type="project" value="InterPro"/>
</dbReference>
<dbReference type="PANTHER" id="PTHR22993:SF9">
    <property type="entry name" value="FORMAMIDOPYRIMIDINE-DNA GLYCOSYLASE"/>
    <property type="match status" value="1"/>
</dbReference>
<dbReference type="SMART" id="SM00898">
    <property type="entry name" value="Fapy_DNA_glyco"/>
    <property type="match status" value="1"/>
</dbReference>
<comment type="similarity">
    <text evidence="3">Belongs to the FPG family.</text>
</comment>
<dbReference type="Pfam" id="PF01149">
    <property type="entry name" value="Fapy_DNA_glyco"/>
    <property type="match status" value="1"/>
</dbReference>
<dbReference type="Gene3D" id="1.10.8.50">
    <property type="match status" value="1"/>
</dbReference>
<evidence type="ECO:0000256" key="12">
    <source>
        <dbReference type="ARBA" id="ARBA00023239"/>
    </source>
</evidence>
<accession>A0A420ZDL3</accession>
<evidence type="ECO:0000256" key="3">
    <source>
        <dbReference type="ARBA" id="ARBA00009409"/>
    </source>
</evidence>
<evidence type="ECO:0000256" key="5">
    <source>
        <dbReference type="ARBA" id="ARBA00022723"/>
    </source>
</evidence>
<feature type="domain" description="Formamidopyrimidine-DNA glycosylase catalytic" evidence="18">
    <location>
        <begin position="2"/>
        <end position="138"/>
    </location>
</feature>
<comment type="subunit">
    <text evidence="4">Monomer.</text>
</comment>
<dbReference type="InterPro" id="IPR010663">
    <property type="entry name" value="Znf_FPG/IleRS"/>
</dbReference>
<evidence type="ECO:0000259" key="17">
    <source>
        <dbReference type="PROSITE" id="PS51066"/>
    </source>
</evidence>
<evidence type="ECO:0000313" key="20">
    <source>
        <dbReference type="Proteomes" id="UP000281261"/>
    </source>
</evidence>
<dbReference type="EMBL" id="QMNG01000002">
    <property type="protein sequence ID" value="RLC37629.1"/>
    <property type="molecule type" value="Genomic_DNA"/>
</dbReference>
<evidence type="ECO:0000256" key="2">
    <source>
        <dbReference type="ARBA" id="ARBA00001947"/>
    </source>
</evidence>
<dbReference type="SMART" id="SM01232">
    <property type="entry name" value="H2TH"/>
    <property type="match status" value="1"/>
</dbReference>
<evidence type="ECO:0000256" key="9">
    <source>
        <dbReference type="ARBA" id="ARBA00022833"/>
    </source>
</evidence>
<dbReference type="Proteomes" id="UP000281261">
    <property type="component" value="Unassembled WGS sequence"/>
</dbReference>
<comment type="cofactor">
    <cofactor evidence="2">
        <name>Zn(2+)</name>
        <dbReference type="ChEBI" id="CHEBI:29105"/>
    </cofactor>
</comment>
<dbReference type="FunFam" id="1.10.8.50:FF:000003">
    <property type="entry name" value="Formamidopyrimidine-DNA glycosylase"/>
    <property type="match status" value="1"/>
</dbReference>
<reference evidence="19 20" key="1">
    <citation type="submission" date="2018-06" db="EMBL/GenBank/DDBJ databases">
        <title>Extensive metabolic versatility and redundancy in microbially diverse, dynamic hydrothermal sediments.</title>
        <authorList>
            <person name="Dombrowski N."/>
            <person name="Teske A."/>
            <person name="Baker B.J."/>
        </authorList>
    </citation>
    <scope>NUCLEOTIDE SEQUENCE [LARGE SCALE GENOMIC DNA]</scope>
    <source>
        <strain evidence="19">B79_G16</strain>
    </source>
</reference>
<keyword evidence="5" id="KW-0479">Metal-binding</keyword>
<keyword evidence="10" id="KW-0238">DNA-binding</keyword>
<dbReference type="SUPFAM" id="SSF81624">
    <property type="entry name" value="N-terminal domain of MutM-like DNA repair proteins"/>
    <property type="match status" value="1"/>
</dbReference>
<dbReference type="Pfam" id="PF06831">
    <property type="entry name" value="H2TH"/>
    <property type="match status" value="1"/>
</dbReference>
<evidence type="ECO:0000256" key="6">
    <source>
        <dbReference type="ARBA" id="ARBA00022763"/>
    </source>
</evidence>
<keyword evidence="12 19" id="KW-0456">Lyase</keyword>
<dbReference type="GO" id="GO:0140078">
    <property type="term" value="F:class I DNA-(apurinic or apyrimidinic site) endonuclease activity"/>
    <property type="evidence" value="ECO:0007669"/>
    <property type="project" value="UniProtKB-EC"/>
</dbReference>
<dbReference type="SUPFAM" id="SSF57716">
    <property type="entry name" value="Glucocorticoid receptor-like (DNA-binding domain)"/>
    <property type="match status" value="1"/>
</dbReference>
<evidence type="ECO:0000256" key="8">
    <source>
        <dbReference type="ARBA" id="ARBA00022801"/>
    </source>
</evidence>
<evidence type="ECO:0000256" key="7">
    <source>
        <dbReference type="ARBA" id="ARBA00022771"/>
    </source>
</evidence>
<dbReference type="PROSITE" id="PS51068">
    <property type="entry name" value="FPG_CAT"/>
    <property type="match status" value="1"/>
</dbReference>
<organism evidence="19 20">
    <name type="scientific">candidate division Kazan bacterium</name>
    <dbReference type="NCBI Taxonomy" id="2202143"/>
    <lineage>
        <taxon>Bacteria</taxon>
        <taxon>Bacteria division Kazan-3B-28</taxon>
    </lineage>
</organism>
<dbReference type="PANTHER" id="PTHR22993">
    <property type="entry name" value="FORMAMIDOPYRIMIDINE-DNA GLYCOSYLASE"/>
    <property type="match status" value="1"/>
</dbReference>
<evidence type="ECO:0000256" key="11">
    <source>
        <dbReference type="ARBA" id="ARBA00023204"/>
    </source>
</evidence>